<feature type="domain" description="VLIG-type G" evidence="1">
    <location>
        <begin position="63"/>
        <end position="173"/>
    </location>
</feature>
<evidence type="ECO:0000259" key="1">
    <source>
        <dbReference type="PROSITE" id="PS51717"/>
    </source>
</evidence>
<evidence type="ECO:0000313" key="3">
    <source>
        <dbReference type="Proteomes" id="UP000824219"/>
    </source>
</evidence>
<organism evidence="2 3">
    <name type="scientific">Hemibagrus wyckioides</name>
    <dbReference type="NCBI Taxonomy" id="337641"/>
    <lineage>
        <taxon>Eukaryota</taxon>
        <taxon>Metazoa</taxon>
        <taxon>Chordata</taxon>
        <taxon>Craniata</taxon>
        <taxon>Vertebrata</taxon>
        <taxon>Euteleostomi</taxon>
        <taxon>Actinopterygii</taxon>
        <taxon>Neopterygii</taxon>
        <taxon>Teleostei</taxon>
        <taxon>Ostariophysi</taxon>
        <taxon>Siluriformes</taxon>
        <taxon>Bagridae</taxon>
        <taxon>Hemibagrus</taxon>
    </lineage>
</organism>
<protein>
    <recommendedName>
        <fullName evidence="1">VLIG-type G domain-containing protein</fullName>
    </recommendedName>
</protein>
<sequence>MAQIYESAVSVQSHNKNMTDLPRLAAQLIKAGHPLELMDEDAAHVPLIWVSAVLHELVKILGDQRVFVLSVLGIQSSGKSTMLNAMFGLQFAVSAGRCTRGAFMQLWRAKFEKKITELLDDLVKNMKRNLSELLQLQNTRENFDRKARQKEYNEKLFNLSKELAQELKGKNTD</sequence>
<evidence type="ECO:0000313" key="2">
    <source>
        <dbReference type="EMBL" id="KAG7317421.1"/>
    </source>
</evidence>
<accession>A0A9D3SAI1</accession>
<dbReference type="AlphaFoldDB" id="A0A9D3SAI1"/>
<name>A0A9D3SAI1_9TELE</name>
<dbReference type="Proteomes" id="UP000824219">
    <property type="component" value="Linkage Group LG24"/>
</dbReference>
<dbReference type="OrthoDB" id="1597724at2759"/>
<dbReference type="PROSITE" id="PS51717">
    <property type="entry name" value="G_VLIG"/>
    <property type="match status" value="1"/>
</dbReference>
<dbReference type="EMBL" id="JAHKSW010000024">
    <property type="protein sequence ID" value="KAG7317421.1"/>
    <property type="molecule type" value="Genomic_DNA"/>
</dbReference>
<comment type="caution">
    <text evidence="2">The sequence shown here is derived from an EMBL/GenBank/DDBJ whole genome shotgun (WGS) entry which is preliminary data.</text>
</comment>
<dbReference type="Pfam" id="PF25683">
    <property type="entry name" value="URGCP_GTPase"/>
    <property type="match status" value="1"/>
</dbReference>
<dbReference type="InterPro" id="IPR027417">
    <property type="entry name" value="P-loop_NTPase"/>
</dbReference>
<dbReference type="InterPro" id="IPR030383">
    <property type="entry name" value="G_VLIG_dom"/>
</dbReference>
<gene>
    <name evidence="2" type="ORF">KOW79_019719</name>
</gene>
<dbReference type="PANTHER" id="PTHR22796:SF6">
    <property type="entry name" value="INTERFERON-INDUCED VERY LARGE GTPASE 1-RELATED"/>
    <property type="match status" value="1"/>
</dbReference>
<keyword evidence="3" id="KW-1185">Reference proteome</keyword>
<dbReference type="PANTHER" id="PTHR22796">
    <property type="entry name" value="URG4-RELATED"/>
    <property type="match status" value="1"/>
</dbReference>
<proteinExistence type="predicted"/>
<dbReference type="SUPFAM" id="SSF52540">
    <property type="entry name" value="P-loop containing nucleoside triphosphate hydrolases"/>
    <property type="match status" value="1"/>
</dbReference>
<dbReference type="Gene3D" id="3.40.50.300">
    <property type="entry name" value="P-loop containing nucleotide triphosphate hydrolases"/>
    <property type="match status" value="1"/>
</dbReference>
<reference evidence="2 3" key="1">
    <citation type="submission" date="2021-06" db="EMBL/GenBank/DDBJ databases">
        <title>Chromosome-level genome assembly of the red-tail catfish (Hemibagrus wyckioides).</title>
        <authorList>
            <person name="Shao F."/>
        </authorList>
    </citation>
    <scope>NUCLEOTIDE SEQUENCE [LARGE SCALE GENOMIC DNA]</scope>
    <source>
        <strain evidence="2">EC202008001</strain>
        <tissue evidence="2">Blood</tissue>
    </source>
</reference>
<dbReference type="GO" id="GO:0005525">
    <property type="term" value="F:GTP binding"/>
    <property type="evidence" value="ECO:0007669"/>
    <property type="project" value="InterPro"/>
</dbReference>